<feature type="region of interest" description="Disordered" evidence="1">
    <location>
        <begin position="1"/>
        <end position="40"/>
    </location>
</feature>
<dbReference type="EMBL" id="AP004182">
    <property type="protein sequence ID" value="BAC07089.1"/>
    <property type="molecule type" value="Genomic_DNA"/>
</dbReference>
<reference evidence="3" key="2">
    <citation type="journal article" date="2008" name="Nucleic Acids Res.">
        <title>The rice annotation project database (RAP-DB): 2008 update.</title>
        <authorList>
            <consortium name="The rice annotation project (RAP)"/>
        </authorList>
    </citation>
    <scope>GENOME REANNOTATION</scope>
    <source>
        <strain evidence="3">cv. Nipponbare</strain>
    </source>
</reference>
<evidence type="ECO:0000256" key="1">
    <source>
        <dbReference type="SAM" id="MobiDB-lite"/>
    </source>
</evidence>
<proteinExistence type="predicted"/>
<feature type="region of interest" description="Disordered" evidence="1">
    <location>
        <begin position="89"/>
        <end position="119"/>
    </location>
</feature>
<dbReference type="Proteomes" id="UP000000763">
    <property type="component" value="Chromosome 7"/>
</dbReference>
<name>A0A0P0X8B2_ORYSJ</name>
<organism evidence="2 3">
    <name type="scientific">Oryza sativa subsp. japonica</name>
    <name type="common">Rice</name>
    <dbReference type="NCBI Taxonomy" id="39947"/>
    <lineage>
        <taxon>Eukaryota</taxon>
        <taxon>Viridiplantae</taxon>
        <taxon>Streptophyta</taxon>
        <taxon>Embryophyta</taxon>
        <taxon>Tracheophyta</taxon>
        <taxon>Spermatophyta</taxon>
        <taxon>Magnoliopsida</taxon>
        <taxon>Liliopsida</taxon>
        <taxon>Poales</taxon>
        <taxon>Poaceae</taxon>
        <taxon>BOP clade</taxon>
        <taxon>Oryzoideae</taxon>
        <taxon>Oryzeae</taxon>
        <taxon>Oryzinae</taxon>
        <taxon>Oryza</taxon>
        <taxon>Oryza sativa</taxon>
    </lineage>
</organism>
<dbReference type="AlphaFoldDB" id="A0A0P0X8B2"/>
<sequence>MARWRPSLQATKPRPRLLQPPSRVDAESPPHTPTLAAAQPLPAACRLPACPAARRLAAAAPQPAARARRLCSSRAAPFQILPRRCTRRRSLGRRSARAAHAALPPSERRGPPGLGVVRG</sequence>
<accession>A0A0P0X8B2</accession>
<reference evidence="3" key="1">
    <citation type="journal article" date="2005" name="Nature">
        <title>The map-based sequence of the rice genome.</title>
        <authorList>
            <consortium name="International rice genome sequencing project (IRGSP)"/>
            <person name="Matsumoto T."/>
            <person name="Wu J."/>
            <person name="Kanamori H."/>
            <person name="Katayose Y."/>
            <person name="Fujisawa M."/>
            <person name="Namiki N."/>
            <person name="Mizuno H."/>
            <person name="Yamamoto K."/>
            <person name="Antonio B.A."/>
            <person name="Baba T."/>
            <person name="Sakata K."/>
            <person name="Nagamura Y."/>
            <person name="Aoki H."/>
            <person name="Arikawa K."/>
            <person name="Arita K."/>
            <person name="Bito T."/>
            <person name="Chiden Y."/>
            <person name="Fujitsuka N."/>
            <person name="Fukunaka R."/>
            <person name="Hamada M."/>
            <person name="Harada C."/>
            <person name="Hayashi A."/>
            <person name="Hijishita S."/>
            <person name="Honda M."/>
            <person name="Hosokawa S."/>
            <person name="Ichikawa Y."/>
            <person name="Idonuma A."/>
            <person name="Iijima M."/>
            <person name="Ikeda M."/>
            <person name="Ikeno M."/>
            <person name="Ito K."/>
            <person name="Ito S."/>
            <person name="Ito T."/>
            <person name="Ito Y."/>
            <person name="Ito Y."/>
            <person name="Iwabuchi A."/>
            <person name="Kamiya K."/>
            <person name="Karasawa W."/>
            <person name="Kurita K."/>
            <person name="Katagiri S."/>
            <person name="Kikuta A."/>
            <person name="Kobayashi H."/>
            <person name="Kobayashi N."/>
            <person name="Machita K."/>
            <person name="Maehara T."/>
            <person name="Masukawa M."/>
            <person name="Mizubayashi T."/>
            <person name="Mukai Y."/>
            <person name="Nagasaki H."/>
            <person name="Nagata Y."/>
            <person name="Naito S."/>
            <person name="Nakashima M."/>
            <person name="Nakama Y."/>
            <person name="Nakamichi Y."/>
            <person name="Nakamura M."/>
            <person name="Meguro A."/>
            <person name="Negishi M."/>
            <person name="Ohta I."/>
            <person name="Ohta T."/>
            <person name="Okamoto M."/>
            <person name="Ono N."/>
            <person name="Saji S."/>
            <person name="Sakaguchi M."/>
            <person name="Sakai K."/>
            <person name="Shibata M."/>
            <person name="Shimokawa T."/>
            <person name="Song J."/>
            <person name="Takazaki Y."/>
            <person name="Terasawa K."/>
            <person name="Tsugane M."/>
            <person name="Tsuji K."/>
            <person name="Ueda S."/>
            <person name="Waki K."/>
            <person name="Yamagata H."/>
            <person name="Yamamoto M."/>
            <person name="Yamamoto S."/>
            <person name="Yamane H."/>
            <person name="Yoshiki S."/>
            <person name="Yoshihara R."/>
            <person name="Yukawa K."/>
            <person name="Zhong H."/>
            <person name="Yano M."/>
            <person name="Yuan Q."/>
            <person name="Ouyang S."/>
            <person name="Liu J."/>
            <person name="Jones K.M."/>
            <person name="Gansberger K."/>
            <person name="Moffat K."/>
            <person name="Hill J."/>
            <person name="Bera J."/>
            <person name="Fadrosh D."/>
            <person name="Jin S."/>
            <person name="Johri S."/>
            <person name="Kim M."/>
            <person name="Overton L."/>
            <person name="Reardon M."/>
            <person name="Tsitrin T."/>
            <person name="Vuong H."/>
            <person name="Weaver B."/>
            <person name="Ciecko A."/>
            <person name="Tallon L."/>
            <person name="Jackson J."/>
            <person name="Pai G."/>
            <person name="Aken S.V."/>
            <person name="Utterback T."/>
            <person name="Reidmuller S."/>
            <person name="Feldblyum T."/>
            <person name="Hsiao J."/>
            <person name="Zismann V."/>
            <person name="Iobst S."/>
            <person name="de Vazeille A.R."/>
            <person name="Buell C.R."/>
            <person name="Ying K."/>
            <person name="Li Y."/>
            <person name="Lu T."/>
            <person name="Huang Y."/>
            <person name="Zhao Q."/>
            <person name="Feng Q."/>
            <person name="Zhang L."/>
            <person name="Zhu J."/>
            <person name="Weng Q."/>
            <person name="Mu J."/>
            <person name="Lu Y."/>
            <person name="Fan D."/>
            <person name="Liu Y."/>
            <person name="Guan J."/>
            <person name="Zhang Y."/>
            <person name="Yu S."/>
            <person name="Liu X."/>
            <person name="Zhang Y."/>
            <person name="Hong G."/>
            <person name="Han B."/>
            <person name="Choisne N."/>
            <person name="Demange N."/>
            <person name="Orjeda G."/>
            <person name="Samain S."/>
            <person name="Cattolico L."/>
            <person name="Pelletier E."/>
            <person name="Couloux A."/>
            <person name="Segurens B."/>
            <person name="Wincker P."/>
            <person name="D'Hont A."/>
            <person name="Scarpelli C."/>
            <person name="Weissenbach J."/>
            <person name="Salanoubat M."/>
            <person name="Quetier F."/>
            <person name="Yu Y."/>
            <person name="Kim H.R."/>
            <person name="Rambo T."/>
            <person name="Currie J."/>
            <person name="Collura K."/>
            <person name="Luo M."/>
            <person name="Yang T."/>
            <person name="Ammiraju J.S.S."/>
            <person name="Engler F."/>
            <person name="Soderlund C."/>
            <person name="Wing R.A."/>
            <person name="Palmer L.E."/>
            <person name="de la Bastide M."/>
            <person name="Spiegel L."/>
            <person name="Nascimento L."/>
            <person name="Zutavern T."/>
            <person name="O'Shaughnessy A."/>
            <person name="Dike S."/>
            <person name="Dedhia N."/>
            <person name="Preston R."/>
            <person name="Balija V."/>
            <person name="McCombie W.R."/>
            <person name="Chow T."/>
            <person name="Chen H."/>
            <person name="Chung M."/>
            <person name="Chen C."/>
            <person name="Shaw J."/>
            <person name="Wu H."/>
            <person name="Hsiao K."/>
            <person name="Chao Y."/>
            <person name="Chu M."/>
            <person name="Cheng C."/>
            <person name="Hour A."/>
            <person name="Lee P."/>
            <person name="Lin S."/>
            <person name="Lin Y."/>
            <person name="Liou J."/>
            <person name="Liu S."/>
            <person name="Hsing Y."/>
            <person name="Raghuvanshi S."/>
            <person name="Mohanty A."/>
            <person name="Bharti A.K."/>
            <person name="Gaur A."/>
            <person name="Gupta V."/>
            <person name="Kumar D."/>
            <person name="Ravi V."/>
            <person name="Vij S."/>
            <person name="Kapur A."/>
            <person name="Khurana P."/>
            <person name="Khurana P."/>
            <person name="Khurana J.P."/>
            <person name="Tyagi A.K."/>
            <person name="Gaikwad K."/>
            <person name="Singh A."/>
            <person name="Dalal V."/>
            <person name="Srivastava S."/>
            <person name="Dixit A."/>
            <person name="Pal A.K."/>
            <person name="Ghazi I.A."/>
            <person name="Yadav M."/>
            <person name="Pandit A."/>
            <person name="Bhargava A."/>
            <person name="Sureshbabu K."/>
            <person name="Batra K."/>
            <person name="Sharma T.R."/>
            <person name="Mohapatra T."/>
            <person name="Singh N.K."/>
            <person name="Messing J."/>
            <person name="Nelson A.B."/>
            <person name="Fuks G."/>
            <person name="Kavchok S."/>
            <person name="Keizer G."/>
            <person name="Linton E."/>
            <person name="Llaca V."/>
            <person name="Song R."/>
            <person name="Tanyolac B."/>
            <person name="Young S."/>
            <person name="Ho-Il K."/>
            <person name="Hahn J.H."/>
            <person name="Sangsakoo G."/>
            <person name="Vanavichit A."/>
            <person name="de Mattos Luiz.A.T."/>
            <person name="Zimmer P.D."/>
            <person name="Malone G."/>
            <person name="Dellagostin O."/>
            <person name="de Oliveira A.C."/>
            <person name="Bevan M."/>
            <person name="Bancroft I."/>
            <person name="Minx P."/>
            <person name="Cordum H."/>
            <person name="Wilson R."/>
            <person name="Cheng Z."/>
            <person name="Jin W."/>
            <person name="Jiang J."/>
            <person name="Leong S.A."/>
            <person name="Iwama H."/>
            <person name="Gojobori T."/>
            <person name="Itoh T."/>
            <person name="Niimura Y."/>
            <person name="Fujii Y."/>
            <person name="Habara T."/>
            <person name="Sakai H."/>
            <person name="Sato Y."/>
            <person name="Wilson G."/>
            <person name="Kumar K."/>
            <person name="McCouch S."/>
            <person name="Juretic N."/>
            <person name="Hoen D."/>
            <person name="Wright S."/>
            <person name="Bruskiewich R."/>
            <person name="Bureau T."/>
            <person name="Miyao A."/>
            <person name="Hirochika H."/>
            <person name="Nishikawa T."/>
            <person name="Kadowaki K."/>
            <person name="Sugiura M."/>
            <person name="Burr B."/>
            <person name="Sasaki T."/>
        </authorList>
    </citation>
    <scope>NUCLEOTIDE SEQUENCE [LARGE SCALE GENOMIC DNA]</scope>
    <source>
        <strain evidence="3">cv. Nipponbare</strain>
    </source>
</reference>
<gene>
    <name evidence="2" type="primary">OJ1199_H01.114</name>
</gene>
<protein>
    <submittedName>
        <fullName evidence="2">Uncharacterized protein</fullName>
    </submittedName>
</protein>
<evidence type="ECO:0000313" key="3">
    <source>
        <dbReference type="Proteomes" id="UP000000763"/>
    </source>
</evidence>
<evidence type="ECO:0000313" key="2">
    <source>
        <dbReference type="EMBL" id="BAC07089.1"/>
    </source>
</evidence>